<dbReference type="EMBL" id="CP011097">
    <property type="protein sequence ID" value="AJZ75315.1"/>
    <property type="molecule type" value="Genomic_DNA"/>
</dbReference>
<reference evidence="1 2" key="1">
    <citation type="journal article" date="2016" name="Sci. Rep.">
        <title>A novel ammonia-oxidizing archaeon from wastewater treatment plant: Its enrichment, physiological and genomic characteristics.</title>
        <authorList>
            <person name="Li Y."/>
            <person name="Ding K."/>
            <person name="Wen X."/>
            <person name="Zhang B."/>
            <person name="Shen B."/>
            <person name="Yang Y."/>
        </authorList>
    </citation>
    <scope>NUCLEOTIDE SEQUENCE [LARGE SCALE GENOMIC DNA]</scope>
    <source>
        <strain evidence="1 2">SAT1</strain>
    </source>
</reference>
<sequence length="72" mass="8126">MTLSNREKVLIVISNAISVYSIYAKDPNTLPKNMSMIDFILKATPEDLKKDLSMELIDEVFAFVSQTQSELS</sequence>
<gene>
    <name evidence="1" type="ORF">SU86_001720</name>
</gene>
<name>A0A3G1B0E9_9ARCH</name>
<proteinExistence type="predicted"/>
<evidence type="ECO:0000313" key="2">
    <source>
        <dbReference type="Proteomes" id="UP000266745"/>
    </source>
</evidence>
<dbReference type="Proteomes" id="UP000266745">
    <property type="component" value="Chromosome"/>
</dbReference>
<organism evidence="1 2">
    <name type="scientific">Candidatus Nitrosotenuis cloacae</name>
    <dbReference type="NCBI Taxonomy" id="1603555"/>
    <lineage>
        <taxon>Archaea</taxon>
        <taxon>Nitrososphaerota</taxon>
        <taxon>Candidatus Nitrosotenuis</taxon>
    </lineage>
</organism>
<keyword evidence="2" id="KW-1185">Reference proteome</keyword>
<dbReference type="RefSeq" id="WP_048187816.1">
    <property type="nucleotide sequence ID" value="NZ_CP011097.1"/>
</dbReference>
<dbReference type="STRING" id="1603555.SU86_001720"/>
<dbReference type="KEGG" id="tah:SU86_001720"/>
<dbReference type="OrthoDB" id="9913at2157"/>
<protein>
    <submittedName>
        <fullName evidence="1">Uncharacterized protein</fullName>
    </submittedName>
</protein>
<dbReference type="AlphaFoldDB" id="A0A3G1B0E9"/>
<accession>A0A3G1B0E9</accession>
<dbReference type="GeneID" id="24875099"/>
<evidence type="ECO:0000313" key="1">
    <source>
        <dbReference type="EMBL" id="AJZ75315.1"/>
    </source>
</evidence>